<evidence type="ECO:0000313" key="1">
    <source>
        <dbReference type="EMBL" id="CAG8841626.1"/>
    </source>
</evidence>
<evidence type="ECO:0000313" key="2">
    <source>
        <dbReference type="Proteomes" id="UP000789920"/>
    </source>
</evidence>
<reference evidence="1" key="1">
    <citation type="submission" date="2021-06" db="EMBL/GenBank/DDBJ databases">
        <authorList>
            <person name="Kallberg Y."/>
            <person name="Tangrot J."/>
            <person name="Rosling A."/>
        </authorList>
    </citation>
    <scope>NUCLEOTIDE SEQUENCE</scope>
    <source>
        <strain evidence="1">MA461A</strain>
    </source>
</reference>
<dbReference type="EMBL" id="CAJVQC010130977">
    <property type="protein sequence ID" value="CAG8841626.1"/>
    <property type="molecule type" value="Genomic_DNA"/>
</dbReference>
<proteinExistence type="predicted"/>
<gene>
    <name evidence="1" type="ORF">RPERSI_LOCUS31965</name>
</gene>
<protein>
    <submittedName>
        <fullName evidence="1">28909_t:CDS:1</fullName>
    </submittedName>
</protein>
<dbReference type="Proteomes" id="UP000789920">
    <property type="component" value="Unassembled WGS sequence"/>
</dbReference>
<keyword evidence="2" id="KW-1185">Reference proteome</keyword>
<organism evidence="1 2">
    <name type="scientific">Racocetra persica</name>
    <dbReference type="NCBI Taxonomy" id="160502"/>
    <lineage>
        <taxon>Eukaryota</taxon>
        <taxon>Fungi</taxon>
        <taxon>Fungi incertae sedis</taxon>
        <taxon>Mucoromycota</taxon>
        <taxon>Glomeromycotina</taxon>
        <taxon>Glomeromycetes</taxon>
        <taxon>Diversisporales</taxon>
        <taxon>Gigasporaceae</taxon>
        <taxon>Racocetra</taxon>
    </lineage>
</organism>
<accession>A0ACA9SLD9</accession>
<comment type="caution">
    <text evidence="1">The sequence shown here is derived from an EMBL/GenBank/DDBJ whole genome shotgun (WGS) entry which is preliminary data.</text>
</comment>
<name>A0ACA9SLD9_9GLOM</name>
<feature type="non-terminal residue" evidence="1">
    <location>
        <position position="66"/>
    </location>
</feature>
<sequence length="66" mass="7741">MSFDSFDLSEILEILEALDRPFYDSVIYPPPPVIYPPPPVIYSPRRYHPKNAFITNYSFIEPTEFS</sequence>